<comment type="caution">
    <text evidence="3">The sequence shown here is derived from an EMBL/GenBank/DDBJ whole genome shotgun (WGS) entry which is preliminary data.</text>
</comment>
<dbReference type="PANTHER" id="PTHR33099:SF7">
    <property type="entry name" value="MYND-TYPE DOMAIN-CONTAINING PROTEIN"/>
    <property type="match status" value="1"/>
</dbReference>
<evidence type="ECO:0000256" key="1">
    <source>
        <dbReference type="SAM" id="MobiDB-lite"/>
    </source>
</evidence>
<proteinExistence type="predicted"/>
<sequence>MSAGMHMAEQPTGGEKENGEEKGLGKLDDFKNDLLNAFRNNFQFKGSFAFGAAFPSVPNPTLSIDGIGGIGLPLTEHYARSIIENAHQAPFGHNQETIVNTQVRDTFEIDASKVHFRNPAFENWLRTEVLKKVASELGTQSDGTKIELYKLLLYKEGSHFHKHQDTAKSPGMFATIIIVLPSEYTGGELVLSHADSSKTFDFSSESLLSTIVMAWYTDVFHEVKPVTSGYRLALSFNLVRSVSSSLYMPGLPDTNRGVENVRTVLSKWQKERAGYEGAEDKIAYMLDHQYSESDLREGVKSLKGQDAQLVMYVRKVAEELGFVLALANLEFRQKGIPDDDGYEYHKRGRYDGSDDDCGDDFTAMMEVSGSTLSISCLYDLDGVDLVEMDIDESALVPEDYFEHRKPDDEDYDGYMGNECGELEHYYHTSALIVLHGEEPTFACPYKTGQALAKLAKSDTANSSKPSSADRELALAASKTLKHAEREQILQVLHLACLWKDTAFMKNAFHCIELAYTKLPSLLEVWQVFGWDVFSSELEKSLTKMSDISRIQFLNELPSNASVEDKPIVQEWLNKINDSYILTLKKPYTTDIPFLLTAIRQHGFEWFMEKVFPNLVKENDGQGMGVFLFWKVFVKDLLESDVGASREASPVLNQCLQVLAMLWDANRPSPYSRYHNVPTADMLSEHADNIVEIAELAVRAGHPDTCAVLFEQLLARRNPTRDTFQTFYEKLVPRIGKIKNLDVAKSEPFKQFMHKMITQYLRQVLGIKPKGIENIKMRTVGCGCGNCAKVNEFLRGCSDSLTLAINKQFREHLVKQLDGAKDLISYEIASYGRPQPITITKTLIMAKKTQWEESVKKTKAFLKGVGNQQVVKGIMGNKYEDVVQALEGSKPFEVQGPTSSLPRSIEVNTQPGPSSSVAGKKRKKATGDVIDLTLDD</sequence>
<feature type="compositionally biased region" description="Basic and acidic residues" evidence="1">
    <location>
        <begin position="14"/>
        <end position="23"/>
    </location>
</feature>
<evidence type="ECO:0000259" key="2">
    <source>
        <dbReference type="PROSITE" id="PS51471"/>
    </source>
</evidence>
<feature type="region of interest" description="Disordered" evidence="1">
    <location>
        <begin position="892"/>
        <end position="935"/>
    </location>
</feature>
<evidence type="ECO:0000313" key="3">
    <source>
        <dbReference type="EMBL" id="KAK7470418.1"/>
    </source>
</evidence>
<dbReference type="InterPro" id="IPR044862">
    <property type="entry name" value="Pro_4_hyd_alph_FE2OG_OXY"/>
</dbReference>
<name>A0ABR1K5M9_9AGAR</name>
<dbReference type="PROSITE" id="PS51471">
    <property type="entry name" value="FE2OG_OXY"/>
    <property type="match status" value="1"/>
</dbReference>
<gene>
    <name evidence="3" type="ORF">VKT23_001844</name>
</gene>
<protein>
    <recommendedName>
        <fullName evidence="2">Fe2OG dioxygenase domain-containing protein</fullName>
    </recommendedName>
</protein>
<evidence type="ECO:0000313" key="4">
    <source>
        <dbReference type="Proteomes" id="UP001498398"/>
    </source>
</evidence>
<dbReference type="Pfam" id="PF13640">
    <property type="entry name" value="2OG-FeII_Oxy_3"/>
    <property type="match status" value="1"/>
</dbReference>
<reference evidence="3 4" key="1">
    <citation type="submission" date="2024-01" db="EMBL/GenBank/DDBJ databases">
        <title>A draft genome for the cacao thread blight pathogen Marasmiellus scandens.</title>
        <authorList>
            <person name="Baruah I.K."/>
            <person name="Leung J."/>
            <person name="Bukari Y."/>
            <person name="Amoako-Attah I."/>
            <person name="Meinhardt L.W."/>
            <person name="Bailey B.A."/>
            <person name="Cohen S.P."/>
        </authorList>
    </citation>
    <scope>NUCLEOTIDE SEQUENCE [LARGE SCALE GENOMIC DNA]</scope>
    <source>
        <strain evidence="3 4">GH-19</strain>
    </source>
</reference>
<dbReference type="Proteomes" id="UP001498398">
    <property type="component" value="Unassembled WGS sequence"/>
</dbReference>
<feature type="domain" description="Fe2OG dioxygenase" evidence="2">
    <location>
        <begin position="145"/>
        <end position="241"/>
    </location>
</feature>
<feature type="region of interest" description="Disordered" evidence="1">
    <location>
        <begin position="1"/>
        <end position="23"/>
    </location>
</feature>
<feature type="compositionally biased region" description="Polar residues" evidence="1">
    <location>
        <begin position="895"/>
        <end position="916"/>
    </location>
</feature>
<dbReference type="Gene3D" id="2.60.120.620">
    <property type="entry name" value="q2cbj1_9rhob like domain"/>
    <property type="match status" value="1"/>
</dbReference>
<dbReference type="EMBL" id="JBANRG010000002">
    <property type="protein sequence ID" value="KAK7470418.1"/>
    <property type="molecule type" value="Genomic_DNA"/>
</dbReference>
<dbReference type="PANTHER" id="PTHR33099">
    <property type="entry name" value="FE2OG DIOXYGENASE DOMAIN-CONTAINING PROTEIN"/>
    <property type="match status" value="1"/>
</dbReference>
<accession>A0ABR1K5M9</accession>
<organism evidence="3 4">
    <name type="scientific">Marasmiellus scandens</name>
    <dbReference type="NCBI Taxonomy" id="2682957"/>
    <lineage>
        <taxon>Eukaryota</taxon>
        <taxon>Fungi</taxon>
        <taxon>Dikarya</taxon>
        <taxon>Basidiomycota</taxon>
        <taxon>Agaricomycotina</taxon>
        <taxon>Agaricomycetes</taxon>
        <taxon>Agaricomycetidae</taxon>
        <taxon>Agaricales</taxon>
        <taxon>Marasmiineae</taxon>
        <taxon>Omphalotaceae</taxon>
        <taxon>Marasmiellus</taxon>
    </lineage>
</organism>
<keyword evidence="4" id="KW-1185">Reference proteome</keyword>
<dbReference type="InterPro" id="IPR005123">
    <property type="entry name" value="Oxoglu/Fe-dep_dioxygenase_dom"/>
</dbReference>